<evidence type="ECO:0000313" key="2">
    <source>
        <dbReference type="EMBL" id="KAK7200880.1"/>
    </source>
</evidence>
<accession>A0AAW0F3X2</accession>
<dbReference type="InterPro" id="IPR042541">
    <property type="entry name" value="BART_sf"/>
</dbReference>
<keyword evidence="3" id="KW-1185">Reference proteome</keyword>
<evidence type="ECO:0000313" key="3">
    <source>
        <dbReference type="Proteomes" id="UP001430356"/>
    </source>
</evidence>
<name>A0AAW0F3X2_9TRYP</name>
<dbReference type="Gene3D" id="1.20.1520.10">
    <property type="entry name" value="ADP-ribosylation factor-like 2-binding protein, domain"/>
    <property type="match status" value="1"/>
</dbReference>
<feature type="region of interest" description="Disordered" evidence="1">
    <location>
        <begin position="147"/>
        <end position="176"/>
    </location>
</feature>
<comment type="caution">
    <text evidence="2">The sequence shown here is derived from an EMBL/GenBank/DDBJ whole genome shotgun (WGS) entry which is preliminary data.</text>
</comment>
<dbReference type="Proteomes" id="UP001430356">
    <property type="component" value="Unassembled WGS sequence"/>
</dbReference>
<reference evidence="2 3" key="1">
    <citation type="journal article" date="2021" name="MBio">
        <title>A New Model Trypanosomatid, Novymonas esmeraldas: Genomic Perception of Its 'Candidatus Pandoraea novymonadis' Endosymbiont.</title>
        <authorList>
            <person name="Zakharova A."/>
            <person name="Saura A."/>
            <person name="Butenko A."/>
            <person name="Podesvova L."/>
            <person name="Warmusova S."/>
            <person name="Kostygov A.Y."/>
            <person name="Nenarokova A."/>
            <person name="Lukes J."/>
            <person name="Opperdoes F.R."/>
            <person name="Yurchenko V."/>
        </authorList>
    </citation>
    <scope>NUCLEOTIDE SEQUENCE [LARGE SCALE GENOMIC DNA]</scope>
    <source>
        <strain evidence="2 3">E262AT.01</strain>
    </source>
</reference>
<evidence type="ECO:0000256" key="1">
    <source>
        <dbReference type="SAM" id="MobiDB-lite"/>
    </source>
</evidence>
<sequence>MSACDVTPAVLHRVGPDALLDELDAFFSQGTHTDRVRRFIEEHEHTFALVATVSKADTDTEGSLQLYQLFRTYASLIDDIVADFAASHRDAVAAGTASILGTLATAVQREWATPTTAYRCLCTAYIAAAMDYMDFLEFAEDLYAMTHGEESGADEESDTEDSSGDEEEPVDDATPT</sequence>
<gene>
    <name evidence="2" type="ORF">NESM_000146800</name>
</gene>
<dbReference type="EMBL" id="JAECZO010000009">
    <property type="protein sequence ID" value="KAK7200880.1"/>
    <property type="molecule type" value="Genomic_DNA"/>
</dbReference>
<dbReference type="AlphaFoldDB" id="A0AAW0F3X2"/>
<feature type="compositionally biased region" description="Acidic residues" evidence="1">
    <location>
        <begin position="151"/>
        <end position="176"/>
    </location>
</feature>
<protein>
    <submittedName>
        <fullName evidence="2">Uncharacterized protein</fullName>
    </submittedName>
</protein>
<proteinExistence type="predicted"/>
<organism evidence="2 3">
    <name type="scientific">Novymonas esmeraldas</name>
    <dbReference type="NCBI Taxonomy" id="1808958"/>
    <lineage>
        <taxon>Eukaryota</taxon>
        <taxon>Discoba</taxon>
        <taxon>Euglenozoa</taxon>
        <taxon>Kinetoplastea</taxon>
        <taxon>Metakinetoplastina</taxon>
        <taxon>Trypanosomatida</taxon>
        <taxon>Trypanosomatidae</taxon>
        <taxon>Novymonas</taxon>
    </lineage>
</organism>